<organism evidence="2 3">
    <name type="scientific">Tahibacter soli</name>
    <dbReference type="NCBI Taxonomy" id="2983605"/>
    <lineage>
        <taxon>Bacteria</taxon>
        <taxon>Pseudomonadati</taxon>
        <taxon>Pseudomonadota</taxon>
        <taxon>Gammaproteobacteria</taxon>
        <taxon>Lysobacterales</taxon>
        <taxon>Rhodanobacteraceae</taxon>
        <taxon>Tahibacter</taxon>
    </lineage>
</organism>
<evidence type="ECO:0000313" key="2">
    <source>
        <dbReference type="EMBL" id="MDC8014460.1"/>
    </source>
</evidence>
<dbReference type="PANTHER" id="PTHR39540:SF1">
    <property type="entry name" value="DICTOMALLEIN-1-RELATED"/>
    <property type="match status" value="1"/>
</dbReference>
<feature type="signal peptide" evidence="1">
    <location>
        <begin position="1"/>
        <end position="20"/>
    </location>
</feature>
<dbReference type="GO" id="GO:0008237">
    <property type="term" value="F:metallopeptidase activity"/>
    <property type="evidence" value="ECO:0007669"/>
    <property type="project" value="UniProtKB-KW"/>
</dbReference>
<dbReference type="InterPro" id="IPR051256">
    <property type="entry name" value="Dictomallein"/>
</dbReference>
<keyword evidence="3" id="KW-1185">Reference proteome</keyword>
<sequence length="657" mass="69196">MPRFPFLAVLSVLLPTAASALDDPMFVDSFDPTIGFRTIRLPDRNDAVACSGAANASAQIARAYVVQTHLVEPTHPFFVLSANRPALVKVDVTGTGASPQVRVVATNNGNPVGSLCLAGPAALPASVDPDAPSRANSFTATLPAAWLQPGLSLSFTAGAATRTYDAATLKLGAEPVLSLAGPDFLLFGDTTPTARPANWEQRYLSTLSVSALQYTQLASIVSNRLPISPRDDGRTAFGVATPQPALIATAKPSCTSAQAAAGTCTLYGGFGYIAGALSVSGAFLRANGMERYAQVYGVLSENMHGGGGLAGGGVGAGDNYGLVFNHEMGHSADMPHWGGSWYGRAAPDATQKHPYAGSLLDGSNQPVGGGFGNTWAYDYSSDAFVAPVCAANGKERQEPMQRGNDCMPSGAIYDWFSDYSALYMYRFFVGAPAVYTGTIPYPRDPLGNSAAAPFSFPTKGGMAVGVVPNAAQPLVKKWDPVAGAYVVQAPPALSTNQMKHYYPQSYNRKVVTIWGAYSNTTPAASMIGPPVHYVGNLKKTWNPSDAADFADIKSWVSGDAFWWGADLVVRANYTDGTSRQAVVKVAPRGTDPLNGSSHAFWAVNLPDDRTLASIVLYNRPMEVRNPGTDTPYNINRTGSTVTAANYMDTATVAANWP</sequence>
<dbReference type="AlphaFoldDB" id="A0A9X4BHQ3"/>
<dbReference type="RefSeq" id="WP_263544022.1">
    <property type="nucleotide sequence ID" value="NZ_JAOVZO020000018.1"/>
</dbReference>
<proteinExistence type="predicted"/>
<evidence type="ECO:0000256" key="1">
    <source>
        <dbReference type="SAM" id="SignalP"/>
    </source>
</evidence>
<gene>
    <name evidence="2" type="ORF">OD750_018100</name>
</gene>
<dbReference type="EMBL" id="JAOVZO020000018">
    <property type="protein sequence ID" value="MDC8014460.1"/>
    <property type="molecule type" value="Genomic_DNA"/>
</dbReference>
<dbReference type="PANTHER" id="PTHR39540">
    <property type="match status" value="1"/>
</dbReference>
<keyword evidence="2" id="KW-0378">Hydrolase</keyword>
<reference evidence="2" key="1">
    <citation type="submission" date="2023-02" db="EMBL/GenBank/DDBJ databases">
        <title>Tahibacter soli sp. nov. isolated from soil.</title>
        <authorList>
            <person name="Baek J.H."/>
            <person name="Lee J.K."/>
            <person name="Choi D.G."/>
            <person name="Jeon C.O."/>
        </authorList>
    </citation>
    <scope>NUCLEOTIDE SEQUENCE</scope>
    <source>
        <strain evidence="2">BL</strain>
    </source>
</reference>
<protein>
    <submittedName>
        <fullName evidence="2">M66 family metalloprotease</fullName>
    </submittedName>
</protein>
<keyword evidence="2" id="KW-0482">Metalloprotease</keyword>
<evidence type="ECO:0000313" key="3">
    <source>
        <dbReference type="Proteomes" id="UP001139971"/>
    </source>
</evidence>
<keyword evidence="2" id="KW-0645">Protease</keyword>
<feature type="chain" id="PRO_5040998086" evidence="1">
    <location>
        <begin position="21"/>
        <end position="657"/>
    </location>
</feature>
<keyword evidence="1" id="KW-0732">Signal</keyword>
<comment type="caution">
    <text evidence="2">The sequence shown here is derived from an EMBL/GenBank/DDBJ whole genome shotgun (WGS) entry which is preliminary data.</text>
</comment>
<accession>A0A9X4BHQ3</accession>
<dbReference type="Pfam" id="PF10462">
    <property type="entry name" value="Peptidase_M66"/>
    <property type="match status" value="1"/>
</dbReference>
<dbReference type="Proteomes" id="UP001139971">
    <property type="component" value="Unassembled WGS sequence"/>
</dbReference>
<name>A0A9X4BHQ3_9GAMM</name>